<feature type="transmembrane region" description="Helical" evidence="10">
    <location>
        <begin position="397"/>
        <end position="415"/>
    </location>
</feature>
<evidence type="ECO:0000256" key="6">
    <source>
        <dbReference type="ARBA" id="ARBA00022824"/>
    </source>
</evidence>
<keyword evidence="8 10" id="KW-0472">Membrane</keyword>
<sequence length="419" mass="45435">STVIYRINALTGKDYIADGLTTPSVPAVSRFSSIRKILSLPIEEADDRTQVLALIDADVSVHLFPNSPAAHKAFRKLVPSFHFYLTGGVGSNSLEGYIVAAKADSKGKYATSTTWSVVFPEGEKIAALPERQRDEPVASLGRVLGNRSVLYKYLNPALLAVPTLKTTKTASTLALNLIDTVTGTIHHRSIHDGAGNPSPTARAIHVVQSENWVEDDQETEGKRRREKKKKAATAAAVAAAPDAKSFEIVALEIYESQKPDVRVEGETFSSFNSKRPHILAQAYSFPHRVTAVGVTTTGAGITSREVLFGLTSGHLYGINRRLLDPRRPIGPPSADDKEEGLIPYRPILDFNPVPGITRILSTPTSLESTSLVVAYGLDVFFVRRAPSKAFDVLSEDFNHVALVATIAVLIVAIYVSREL</sequence>
<keyword evidence="5" id="KW-0732">Signal</keyword>
<dbReference type="PANTHER" id="PTHR21573">
    <property type="entry name" value="ER MEMBRANE PROTEIN COMPLEX SUBUNIT 1"/>
    <property type="match status" value="1"/>
</dbReference>
<dbReference type="GO" id="GO:0034975">
    <property type="term" value="P:protein folding in endoplasmic reticulum"/>
    <property type="evidence" value="ECO:0007669"/>
    <property type="project" value="TreeGrafter"/>
</dbReference>
<dbReference type="AlphaFoldDB" id="A0A4P9VVW6"/>
<proteinExistence type="inferred from homology"/>
<evidence type="ECO:0000259" key="11">
    <source>
        <dbReference type="Pfam" id="PF07774"/>
    </source>
</evidence>
<comment type="subcellular location">
    <subcellularLocation>
        <location evidence="1">Endoplasmic reticulum membrane</location>
        <topology evidence="1">Single-pass type I membrane protein</topology>
    </subcellularLocation>
</comment>
<evidence type="ECO:0000313" key="12">
    <source>
        <dbReference type="EMBL" id="RKO82803.1"/>
    </source>
</evidence>
<evidence type="ECO:0000256" key="10">
    <source>
        <dbReference type="SAM" id="Phobius"/>
    </source>
</evidence>
<dbReference type="EMBL" id="ML002071">
    <property type="protein sequence ID" value="RKO82803.1"/>
    <property type="molecule type" value="Genomic_DNA"/>
</dbReference>
<keyword evidence="9" id="KW-0325">Glycoprotein</keyword>
<name>A0A4P9VVW6_9FUNG</name>
<evidence type="ECO:0000256" key="7">
    <source>
        <dbReference type="ARBA" id="ARBA00022989"/>
    </source>
</evidence>
<keyword evidence="4 10" id="KW-0812">Transmembrane</keyword>
<accession>A0A4P9VVW6</accession>
<organism evidence="12 13">
    <name type="scientific">Blyttiomyces helicus</name>
    <dbReference type="NCBI Taxonomy" id="388810"/>
    <lineage>
        <taxon>Eukaryota</taxon>
        <taxon>Fungi</taxon>
        <taxon>Fungi incertae sedis</taxon>
        <taxon>Chytridiomycota</taxon>
        <taxon>Chytridiomycota incertae sedis</taxon>
        <taxon>Chytridiomycetes</taxon>
        <taxon>Chytridiomycetes incertae sedis</taxon>
        <taxon>Blyttiomyces</taxon>
    </lineage>
</organism>
<evidence type="ECO:0000256" key="9">
    <source>
        <dbReference type="ARBA" id="ARBA00023180"/>
    </source>
</evidence>
<comment type="similarity">
    <text evidence="2">Belongs to the EMC1 family.</text>
</comment>
<keyword evidence="6" id="KW-0256">Endoplasmic reticulum</keyword>
<feature type="non-terminal residue" evidence="12">
    <location>
        <position position="419"/>
    </location>
</feature>
<keyword evidence="7 10" id="KW-1133">Transmembrane helix</keyword>
<evidence type="ECO:0000256" key="8">
    <source>
        <dbReference type="ARBA" id="ARBA00023136"/>
    </source>
</evidence>
<dbReference type="PANTHER" id="PTHR21573:SF0">
    <property type="entry name" value="ER MEMBRANE PROTEIN COMPLEX SUBUNIT 1"/>
    <property type="match status" value="1"/>
</dbReference>
<dbReference type="Pfam" id="PF07774">
    <property type="entry name" value="EMC1_C"/>
    <property type="match status" value="1"/>
</dbReference>
<protein>
    <recommendedName>
        <fullName evidence="3">ER membrane protein complex subunit 1</fullName>
    </recommendedName>
</protein>
<evidence type="ECO:0000256" key="4">
    <source>
        <dbReference type="ARBA" id="ARBA00022692"/>
    </source>
</evidence>
<dbReference type="OrthoDB" id="28092at2759"/>
<reference evidence="13" key="1">
    <citation type="journal article" date="2018" name="Nat. Microbiol.">
        <title>Leveraging single-cell genomics to expand the fungal tree of life.</title>
        <authorList>
            <person name="Ahrendt S.R."/>
            <person name="Quandt C.A."/>
            <person name="Ciobanu D."/>
            <person name="Clum A."/>
            <person name="Salamov A."/>
            <person name="Andreopoulos B."/>
            <person name="Cheng J.F."/>
            <person name="Woyke T."/>
            <person name="Pelin A."/>
            <person name="Henrissat B."/>
            <person name="Reynolds N.K."/>
            <person name="Benny G.L."/>
            <person name="Smith M.E."/>
            <person name="James T.Y."/>
            <person name="Grigoriev I.V."/>
        </authorList>
    </citation>
    <scope>NUCLEOTIDE SEQUENCE [LARGE SCALE GENOMIC DNA]</scope>
</reference>
<evidence type="ECO:0000256" key="2">
    <source>
        <dbReference type="ARBA" id="ARBA00007904"/>
    </source>
</evidence>
<evidence type="ECO:0000256" key="3">
    <source>
        <dbReference type="ARBA" id="ARBA00020824"/>
    </source>
</evidence>
<dbReference type="InterPro" id="IPR026895">
    <property type="entry name" value="EMC1"/>
</dbReference>
<evidence type="ECO:0000256" key="1">
    <source>
        <dbReference type="ARBA" id="ARBA00004115"/>
    </source>
</evidence>
<gene>
    <name evidence="12" type="ORF">BDK51DRAFT_28737</name>
</gene>
<feature type="non-terminal residue" evidence="12">
    <location>
        <position position="1"/>
    </location>
</feature>
<keyword evidence="13" id="KW-1185">Reference proteome</keyword>
<evidence type="ECO:0000313" key="13">
    <source>
        <dbReference type="Proteomes" id="UP000269721"/>
    </source>
</evidence>
<dbReference type="InterPro" id="IPR011678">
    <property type="entry name" value="EMC1_C"/>
</dbReference>
<dbReference type="Proteomes" id="UP000269721">
    <property type="component" value="Unassembled WGS sequence"/>
</dbReference>
<dbReference type="GO" id="GO:0072546">
    <property type="term" value="C:EMC complex"/>
    <property type="evidence" value="ECO:0007669"/>
    <property type="project" value="InterPro"/>
</dbReference>
<evidence type="ECO:0000256" key="5">
    <source>
        <dbReference type="ARBA" id="ARBA00022729"/>
    </source>
</evidence>
<feature type="domain" description="ER membrane protein complex subunit 1 C-terminal" evidence="11">
    <location>
        <begin position="242"/>
        <end position="418"/>
    </location>
</feature>